<evidence type="ECO:0000256" key="8">
    <source>
        <dbReference type="SAM" id="Phobius"/>
    </source>
</evidence>
<evidence type="ECO:0000259" key="9">
    <source>
        <dbReference type="Pfam" id="PF18967"/>
    </source>
</evidence>
<dbReference type="Proteomes" id="UP000641932">
    <property type="component" value="Unassembled WGS sequence"/>
</dbReference>
<sequence>MTTPDSLDARLDAANATVLAEISRTDAKSGVLLTSFSLPLAALVAVVPGHDLPPAVGLLVGAGAFGLIASMLVVLVVVHPRLSGAARGSFLYWSLCTPQDLVKDLQTPDDRVAHVIHLSQIARRKYEGLRLAGIITGASLIALGAALLAACARHLS</sequence>
<gene>
    <name evidence="10" type="ORF">GCM10012280_61880</name>
</gene>
<proteinExistence type="predicted"/>
<comment type="subcellular location">
    <subcellularLocation>
        <location evidence="1">Cell membrane</location>
    </subcellularLocation>
</comment>
<dbReference type="InterPro" id="IPR043760">
    <property type="entry name" value="PycTM_dom"/>
</dbReference>
<keyword evidence="2" id="KW-1003">Cell membrane</keyword>
<name>A0A917ZVW3_9ACTN</name>
<dbReference type="Pfam" id="PF18967">
    <property type="entry name" value="PycTM"/>
    <property type="match status" value="1"/>
</dbReference>
<evidence type="ECO:0000313" key="10">
    <source>
        <dbReference type="EMBL" id="GGO98234.1"/>
    </source>
</evidence>
<feature type="domain" description="Pycsar effector protein" evidence="9">
    <location>
        <begin position="11"/>
        <end position="149"/>
    </location>
</feature>
<dbReference type="RefSeq" id="WP_189135151.1">
    <property type="nucleotide sequence ID" value="NZ_BMMS01000037.1"/>
</dbReference>
<keyword evidence="4" id="KW-0547">Nucleotide-binding</keyword>
<reference evidence="10" key="2">
    <citation type="submission" date="2020-09" db="EMBL/GenBank/DDBJ databases">
        <authorList>
            <person name="Sun Q."/>
            <person name="Zhou Y."/>
        </authorList>
    </citation>
    <scope>NUCLEOTIDE SEQUENCE</scope>
    <source>
        <strain evidence="10">CGMCC 4.7201</strain>
    </source>
</reference>
<evidence type="ECO:0000256" key="2">
    <source>
        <dbReference type="ARBA" id="ARBA00022475"/>
    </source>
</evidence>
<dbReference type="AlphaFoldDB" id="A0A917ZVW3"/>
<protein>
    <recommendedName>
        <fullName evidence="9">Pycsar effector protein domain-containing protein</fullName>
    </recommendedName>
</protein>
<accession>A0A917ZVW3</accession>
<keyword evidence="3 8" id="KW-0812">Transmembrane</keyword>
<dbReference type="GO" id="GO:0005886">
    <property type="term" value="C:plasma membrane"/>
    <property type="evidence" value="ECO:0007669"/>
    <property type="project" value="UniProtKB-SubCell"/>
</dbReference>
<keyword evidence="6" id="KW-0051">Antiviral defense</keyword>
<evidence type="ECO:0000313" key="11">
    <source>
        <dbReference type="Proteomes" id="UP000641932"/>
    </source>
</evidence>
<evidence type="ECO:0000256" key="5">
    <source>
        <dbReference type="ARBA" id="ARBA00022989"/>
    </source>
</evidence>
<evidence type="ECO:0000256" key="7">
    <source>
        <dbReference type="ARBA" id="ARBA00023136"/>
    </source>
</evidence>
<feature type="transmembrane region" description="Helical" evidence="8">
    <location>
        <begin position="55"/>
        <end position="78"/>
    </location>
</feature>
<reference evidence="10" key="1">
    <citation type="journal article" date="2014" name="Int. J. Syst. Evol. Microbiol.">
        <title>Complete genome sequence of Corynebacterium casei LMG S-19264T (=DSM 44701T), isolated from a smear-ripened cheese.</title>
        <authorList>
            <consortium name="US DOE Joint Genome Institute (JGI-PGF)"/>
            <person name="Walter F."/>
            <person name="Albersmeier A."/>
            <person name="Kalinowski J."/>
            <person name="Ruckert C."/>
        </authorList>
    </citation>
    <scope>NUCLEOTIDE SEQUENCE</scope>
    <source>
        <strain evidence="10">CGMCC 4.7201</strain>
    </source>
</reference>
<feature type="transmembrane region" description="Helical" evidence="8">
    <location>
        <begin position="131"/>
        <end position="155"/>
    </location>
</feature>
<organism evidence="10 11">
    <name type="scientific">Wenjunlia tyrosinilytica</name>
    <dbReference type="NCBI Taxonomy" id="1544741"/>
    <lineage>
        <taxon>Bacteria</taxon>
        <taxon>Bacillati</taxon>
        <taxon>Actinomycetota</taxon>
        <taxon>Actinomycetes</taxon>
        <taxon>Kitasatosporales</taxon>
        <taxon>Streptomycetaceae</taxon>
        <taxon>Wenjunlia</taxon>
    </lineage>
</organism>
<dbReference type="EMBL" id="BMMS01000037">
    <property type="protein sequence ID" value="GGO98234.1"/>
    <property type="molecule type" value="Genomic_DNA"/>
</dbReference>
<evidence type="ECO:0000256" key="4">
    <source>
        <dbReference type="ARBA" id="ARBA00022741"/>
    </source>
</evidence>
<comment type="caution">
    <text evidence="10">The sequence shown here is derived from an EMBL/GenBank/DDBJ whole genome shotgun (WGS) entry which is preliminary data.</text>
</comment>
<evidence type="ECO:0000256" key="3">
    <source>
        <dbReference type="ARBA" id="ARBA00022692"/>
    </source>
</evidence>
<keyword evidence="7 8" id="KW-0472">Membrane</keyword>
<evidence type="ECO:0000256" key="6">
    <source>
        <dbReference type="ARBA" id="ARBA00023118"/>
    </source>
</evidence>
<dbReference type="GO" id="GO:0051607">
    <property type="term" value="P:defense response to virus"/>
    <property type="evidence" value="ECO:0007669"/>
    <property type="project" value="UniProtKB-KW"/>
</dbReference>
<dbReference type="GO" id="GO:0000166">
    <property type="term" value="F:nucleotide binding"/>
    <property type="evidence" value="ECO:0007669"/>
    <property type="project" value="UniProtKB-KW"/>
</dbReference>
<keyword evidence="5 8" id="KW-1133">Transmembrane helix</keyword>
<evidence type="ECO:0000256" key="1">
    <source>
        <dbReference type="ARBA" id="ARBA00004236"/>
    </source>
</evidence>
<keyword evidence="11" id="KW-1185">Reference proteome</keyword>
<feature type="transmembrane region" description="Helical" evidence="8">
    <location>
        <begin position="31"/>
        <end position="49"/>
    </location>
</feature>